<organism evidence="8">
    <name type="scientific">Spodoptera frugiperda</name>
    <name type="common">Fall armyworm</name>
    <dbReference type="NCBI Taxonomy" id="7108"/>
    <lineage>
        <taxon>Eukaryota</taxon>
        <taxon>Metazoa</taxon>
        <taxon>Ecdysozoa</taxon>
        <taxon>Arthropoda</taxon>
        <taxon>Hexapoda</taxon>
        <taxon>Insecta</taxon>
        <taxon>Pterygota</taxon>
        <taxon>Neoptera</taxon>
        <taxon>Endopterygota</taxon>
        <taxon>Lepidoptera</taxon>
        <taxon>Glossata</taxon>
        <taxon>Ditrysia</taxon>
        <taxon>Noctuoidea</taxon>
        <taxon>Noctuidae</taxon>
        <taxon>Amphipyrinae</taxon>
        <taxon>Spodoptera</taxon>
    </lineage>
</organism>
<feature type="region of interest" description="Disordered" evidence="5">
    <location>
        <begin position="190"/>
        <end position="227"/>
    </location>
</feature>
<dbReference type="InterPro" id="IPR050430">
    <property type="entry name" value="Peptidase_S1"/>
</dbReference>
<dbReference type="InterPro" id="IPR001254">
    <property type="entry name" value="Trypsin_dom"/>
</dbReference>
<keyword evidence="2" id="KW-0378">Hydrolase</keyword>
<dbReference type="SUPFAM" id="SSF50494">
    <property type="entry name" value="Trypsin-like serine proteases"/>
    <property type="match status" value="1"/>
</dbReference>
<evidence type="ECO:0000256" key="5">
    <source>
        <dbReference type="SAM" id="MobiDB-lite"/>
    </source>
</evidence>
<keyword evidence="3" id="KW-0720">Serine protease</keyword>
<evidence type="ECO:0000256" key="3">
    <source>
        <dbReference type="ARBA" id="ARBA00022825"/>
    </source>
</evidence>
<evidence type="ECO:0000256" key="1">
    <source>
        <dbReference type="ARBA" id="ARBA00022670"/>
    </source>
</evidence>
<dbReference type="Gene3D" id="2.40.10.10">
    <property type="entry name" value="Trypsin-like serine proteases"/>
    <property type="match status" value="1"/>
</dbReference>
<keyword evidence="6" id="KW-0732">Signal</keyword>
<keyword evidence="4" id="KW-1015">Disulfide bond</keyword>
<dbReference type="PANTHER" id="PTHR24276">
    <property type="entry name" value="POLYSERASE-RELATED"/>
    <property type="match status" value="1"/>
</dbReference>
<protein>
    <submittedName>
        <fullName evidence="8">SFRICE_020153</fullName>
    </submittedName>
</protein>
<feature type="chain" id="PRO_5013782917" evidence="6">
    <location>
        <begin position="24"/>
        <end position="279"/>
    </location>
</feature>
<reference evidence="8" key="1">
    <citation type="submission" date="2016-07" db="EMBL/GenBank/DDBJ databases">
        <authorList>
            <person name="Bretaudeau A."/>
        </authorList>
    </citation>
    <scope>NUCLEOTIDE SEQUENCE</scope>
    <source>
        <strain evidence="8">Rice</strain>
        <tissue evidence="8">Whole body</tissue>
    </source>
</reference>
<feature type="domain" description="Peptidase S1" evidence="7">
    <location>
        <begin position="65"/>
        <end position="196"/>
    </location>
</feature>
<feature type="signal peptide" evidence="6">
    <location>
        <begin position="1"/>
        <end position="23"/>
    </location>
</feature>
<evidence type="ECO:0000256" key="6">
    <source>
        <dbReference type="SAM" id="SignalP"/>
    </source>
</evidence>
<dbReference type="AlphaFoldDB" id="A0A2H1VT55"/>
<gene>
    <name evidence="8" type="ORF">SFRICE_020153</name>
</gene>
<dbReference type="EMBL" id="ODYU01004303">
    <property type="protein sequence ID" value="SOQ44025.1"/>
    <property type="molecule type" value="Genomic_DNA"/>
</dbReference>
<dbReference type="GO" id="GO:0006508">
    <property type="term" value="P:proteolysis"/>
    <property type="evidence" value="ECO:0007669"/>
    <property type="project" value="UniProtKB-KW"/>
</dbReference>
<proteinExistence type="predicted"/>
<evidence type="ECO:0000256" key="4">
    <source>
        <dbReference type="ARBA" id="ARBA00023157"/>
    </source>
</evidence>
<dbReference type="PANTHER" id="PTHR24276:SF98">
    <property type="entry name" value="FI18310P1-RELATED"/>
    <property type="match status" value="1"/>
</dbReference>
<evidence type="ECO:0000259" key="7">
    <source>
        <dbReference type="Pfam" id="PF00089"/>
    </source>
</evidence>
<dbReference type="GO" id="GO:0004252">
    <property type="term" value="F:serine-type endopeptidase activity"/>
    <property type="evidence" value="ECO:0007669"/>
    <property type="project" value="InterPro"/>
</dbReference>
<dbReference type="Pfam" id="PF00089">
    <property type="entry name" value="Trypsin"/>
    <property type="match status" value="1"/>
</dbReference>
<accession>A0A2H1VT55</accession>
<evidence type="ECO:0000313" key="8">
    <source>
        <dbReference type="EMBL" id="SOQ44025.1"/>
    </source>
</evidence>
<name>A0A2H1VT55_SPOFR</name>
<evidence type="ECO:0000256" key="2">
    <source>
        <dbReference type="ARBA" id="ARBA00022801"/>
    </source>
</evidence>
<keyword evidence="1" id="KW-0645">Protease</keyword>
<dbReference type="InterPro" id="IPR043504">
    <property type="entry name" value="Peptidase_S1_PA_chymotrypsin"/>
</dbReference>
<dbReference type="InterPro" id="IPR009003">
    <property type="entry name" value="Peptidase_S1_PA"/>
</dbReference>
<sequence>MAVSDKCEMLCFLLIFMFGVVICFQPHSYYDHGKNTKLKSASVQSEESNFWNAGDIPTLNRKVFKGMRVTIREHPYIASVRRCIMHYTVATVLTKNLFVTVAHPLIDVPLDQLGIVVGENYADRGATMLTVVLMIVHEAFDRYTLAADIALLRVFQDLTFRYVSVTTVSTPQTVSKDSSPPDQNLIRAYKRDSKKHQTVTDGAERDNHPMTSPALGEARGSVRPLPPKKNLPVSTPAFRAGAPVDPCSVKFIQLVHPMTQLNKKRAFVTGWGRCDRTVV</sequence>